<evidence type="ECO:0000256" key="3">
    <source>
        <dbReference type="SAM" id="Phobius"/>
    </source>
</evidence>
<dbReference type="GeneID" id="98069211"/>
<dbReference type="AlphaFoldDB" id="H1DHB1"/>
<evidence type="ECO:0000256" key="1">
    <source>
        <dbReference type="ARBA" id="ARBA00000085"/>
    </source>
</evidence>
<evidence type="ECO:0000259" key="4">
    <source>
        <dbReference type="SMART" id="SM00388"/>
    </source>
</evidence>
<keyword evidence="3" id="KW-1133">Transmembrane helix</keyword>
<accession>H1DHB1</accession>
<evidence type="ECO:0000313" key="5">
    <source>
        <dbReference type="EMBL" id="EHP47794.1"/>
    </source>
</evidence>
<sequence length="435" mass="49925">MKIKSVPLQVKIFSGYLMLMAVIGSMAAILFHERARLRELEAGIVEIRQVRCELSEIHRNITVLASLGESVIAWEIEDYHSYRTRRLKVDNLLQVLQSGNSYMVDYPQIDTLRGLLSSKEEHLHRIMLLFHRQDEADSLLVNHLPEAAREATQTRTVVQKKTGIARLFGGKKTVELPPSPDKLHALNQRLLALQMERIGNMDNYTDSLRTRNRELNRKLFALLGSINDHMQAAFQYREQNIAQSHRCSTRIITGLIFSAIILLVISFMIIQRHLRRDTKLRQQMEEIINKNRDLLDMRKKIILTISHDIRAPLSIINGSAELAMDMRDRKKRNGHLANIGVLCKHILHLLNNLLDVYRLNEAKETRHDIPFRLSGLLERIAAGFTHTANDKGLQCKKNILLNINILISDTVPVFFSGLGFVLLFHITHCAKGKKQ</sequence>
<feature type="transmembrane region" description="Helical" evidence="3">
    <location>
        <begin position="251"/>
        <end position="270"/>
    </location>
</feature>
<gene>
    <name evidence="5" type="ORF">HMPREF9449_01647</name>
</gene>
<protein>
    <recommendedName>
        <fullName evidence="2">histidine kinase</fullName>
        <ecNumber evidence="2">2.7.13.3</ecNumber>
    </recommendedName>
</protein>
<organism evidence="5 6">
    <name type="scientific">Odoribacter laneus YIT 12061</name>
    <dbReference type="NCBI Taxonomy" id="742817"/>
    <lineage>
        <taxon>Bacteria</taxon>
        <taxon>Pseudomonadati</taxon>
        <taxon>Bacteroidota</taxon>
        <taxon>Bacteroidia</taxon>
        <taxon>Bacteroidales</taxon>
        <taxon>Odoribacteraceae</taxon>
        <taxon>Odoribacter</taxon>
    </lineage>
</organism>
<dbReference type="SUPFAM" id="SSF47384">
    <property type="entry name" value="Homodimeric domain of signal transducing histidine kinase"/>
    <property type="match status" value="1"/>
</dbReference>
<feature type="transmembrane region" description="Helical" evidence="3">
    <location>
        <begin position="12"/>
        <end position="31"/>
    </location>
</feature>
<dbReference type="Pfam" id="PF00512">
    <property type="entry name" value="HisKA"/>
    <property type="match status" value="1"/>
</dbReference>
<dbReference type="PATRIC" id="fig|742817.3.peg.1757"/>
<dbReference type="EC" id="2.7.13.3" evidence="2"/>
<dbReference type="eggNOG" id="COG2205">
    <property type="taxonomic scope" value="Bacteria"/>
</dbReference>
<dbReference type="SMART" id="SM00388">
    <property type="entry name" value="HisKA"/>
    <property type="match status" value="1"/>
</dbReference>
<keyword evidence="3" id="KW-0812">Transmembrane</keyword>
<proteinExistence type="predicted"/>
<dbReference type="InterPro" id="IPR003661">
    <property type="entry name" value="HisK_dim/P_dom"/>
</dbReference>
<keyword evidence="6" id="KW-1185">Reference proteome</keyword>
<evidence type="ECO:0000256" key="2">
    <source>
        <dbReference type="ARBA" id="ARBA00012438"/>
    </source>
</evidence>
<dbReference type="EMBL" id="ADMC01000022">
    <property type="protein sequence ID" value="EHP47794.1"/>
    <property type="molecule type" value="Genomic_DNA"/>
</dbReference>
<evidence type="ECO:0000313" key="6">
    <source>
        <dbReference type="Proteomes" id="UP000004892"/>
    </source>
</evidence>
<feature type="transmembrane region" description="Helical" evidence="3">
    <location>
        <begin position="399"/>
        <end position="426"/>
    </location>
</feature>
<dbReference type="RefSeq" id="WP_009136795.1">
    <property type="nucleotide sequence ID" value="NZ_JH594596.1"/>
</dbReference>
<keyword evidence="3" id="KW-0472">Membrane</keyword>
<dbReference type="STRING" id="742817.HMPREF9449_01647"/>
<name>H1DHB1_9BACT</name>
<comment type="catalytic activity">
    <reaction evidence="1">
        <text>ATP + protein L-histidine = ADP + protein N-phospho-L-histidine.</text>
        <dbReference type="EC" id="2.7.13.3"/>
    </reaction>
</comment>
<dbReference type="InterPro" id="IPR036097">
    <property type="entry name" value="HisK_dim/P_sf"/>
</dbReference>
<comment type="caution">
    <text evidence="5">The sequence shown here is derived from an EMBL/GenBank/DDBJ whole genome shotgun (WGS) entry which is preliminary data.</text>
</comment>
<dbReference type="Proteomes" id="UP000004892">
    <property type="component" value="Unassembled WGS sequence"/>
</dbReference>
<dbReference type="Gene3D" id="1.10.287.130">
    <property type="match status" value="1"/>
</dbReference>
<dbReference type="HOGENOM" id="CLU_039812_0_0_10"/>
<dbReference type="GO" id="GO:0000155">
    <property type="term" value="F:phosphorelay sensor kinase activity"/>
    <property type="evidence" value="ECO:0007669"/>
    <property type="project" value="InterPro"/>
</dbReference>
<feature type="domain" description="Signal transduction histidine kinase dimerisation/phosphoacceptor" evidence="4">
    <location>
        <begin position="297"/>
        <end position="362"/>
    </location>
</feature>
<reference evidence="5 6" key="1">
    <citation type="submission" date="2012-01" db="EMBL/GenBank/DDBJ databases">
        <title>The Genome Sequence of Odoribacter laneus YIT 12061.</title>
        <authorList>
            <consortium name="The Broad Institute Genome Sequencing Platform"/>
            <person name="Earl A."/>
            <person name="Ward D."/>
            <person name="Feldgarden M."/>
            <person name="Gevers D."/>
            <person name="Morotomi M."/>
            <person name="Young S.K."/>
            <person name="Zeng Q."/>
            <person name="Gargeya S."/>
            <person name="Fitzgerald M."/>
            <person name="Haas B."/>
            <person name="Abouelleil A."/>
            <person name="Alvarado L."/>
            <person name="Arachchi H.M."/>
            <person name="Berlin A."/>
            <person name="Chapman S.B."/>
            <person name="Gearin G."/>
            <person name="Goldberg J."/>
            <person name="Griggs A."/>
            <person name="Gujja S."/>
            <person name="Hansen M."/>
            <person name="Heiman D."/>
            <person name="Howarth C."/>
            <person name="Larimer J."/>
            <person name="Lui A."/>
            <person name="MacDonald P.J.P."/>
            <person name="McCowen C."/>
            <person name="Montmayeur A."/>
            <person name="Murphy C."/>
            <person name="Neiman D."/>
            <person name="Pearson M."/>
            <person name="Priest M."/>
            <person name="Roberts A."/>
            <person name="Saif S."/>
            <person name="Shea T."/>
            <person name="Sisk P."/>
            <person name="Stolte C."/>
            <person name="Sykes S."/>
            <person name="Wortman J."/>
            <person name="Nusbaum C."/>
            <person name="Birren B."/>
        </authorList>
    </citation>
    <scope>NUCLEOTIDE SEQUENCE [LARGE SCALE GENOMIC DNA]</scope>
    <source>
        <strain evidence="5 6">YIT 12061</strain>
    </source>
</reference>